<accession>A0A8T1Y9P3</accession>
<dbReference type="Proteomes" id="UP000694240">
    <property type="component" value="Chromosome 12"/>
</dbReference>
<organism evidence="3 4">
    <name type="scientific">Arabidopsis thaliana x Arabidopsis arenosa</name>
    <dbReference type="NCBI Taxonomy" id="1240361"/>
    <lineage>
        <taxon>Eukaryota</taxon>
        <taxon>Viridiplantae</taxon>
        <taxon>Streptophyta</taxon>
        <taxon>Embryophyta</taxon>
        <taxon>Tracheophyta</taxon>
        <taxon>Spermatophyta</taxon>
        <taxon>Magnoliopsida</taxon>
        <taxon>eudicotyledons</taxon>
        <taxon>Gunneridae</taxon>
        <taxon>Pentapetalae</taxon>
        <taxon>rosids</taxon>
        <taxon>malvids</taxon>
        <taxon>Brassicales</taxon>
        <taxon>Brassicaceae</taxon>
        <taxon>Camelineae</taxon>
        <taxon>Arabidopsis</taxon>
    </lineage>
</organism>
<reference evidence="3 4" key="1">
    <citation type="submission" date="2020-12" db="EMBL/GenBank/DDBJ databases">
        <title>Concerted genomic and epigenomic changes stabilize Arabidopsis allopolyploids.</title>
        <authorList>
            <person name="Chen Z."/>
        </authorList>
    </citation>
    <scope>NUCLEOTIDE SEQUENCE [LARGE SCALE GENOMIC DNA]</scope>
    <source>
        <strain evidence="3">Allo738</strain>
        <tissue evidence="3">Leaf</tissue>
    </source>
</reference>
<keyword evidence="4" id="KW-1185">Reference proteome</keyword>
<dbReference type="PANTHER" id="PTHR13586:SF23">
    <property type="entry name" value="DECAPPING 5-LIKE PROTEIN-RELATED"/>
    <property type="match status" value="1"/>
</dbReference>
<dbReference type="GO" id="GO:0003729">
    <property type="term" value="F:mRNA binding"/>
    <property type="evidence" value="ECO:0007669"/>
    <property type="project" value="TreeGrafter"/>
</dbReference>
<dbReference type="EMBL" id="JAEFBK010000012">
    <property type="protein sequence ID" value="KAG7542248.1"/>
    <property type="molecule type" value="Genomic_DNA"/>
</dbReference>
<evidence type="ECO:0000313" key="4">
    <source>
        <dbReference type="Proteomes" id="UP000694240"/>
    </source>
</evidence>
<dbReference type="SMART" id="SM01271">
    <property type="entry name" value="LSM14"/>
    <property type="match status" value="2"/>
</dbReference>
<dbReference type="InterPro" id="IPR025609">
    <property type="entry name" value="Lsm14-like_N"/>
</dbReference>
<dbReference type="GO" id="GO:0000932">
    <property type="term" value="C:P-body"/>
    <property type="evidence" value="ECO:0007669"/>
    <property type="project" value="TreeGrafter"/>
</dbReference>
<dbReference type="Pfam" id="PF12701">
    <property type="entry name" value="LSM14"/>
    <property type="match status" value="2"/>
</dbReference>
<feature type="region of interest" description="Disordered" evidence="1">
    <location>
        <begin position="191"/>
        <end position="211"/>
    </location>
</feature>
<dbReference type="GO" id="GO:0034063">
    <property type="term" value="P:stress granule assembly"/>
    <property type="evidence" value="ECO:0007669"/>
    <property type="project" value="TreeGrafter"/>
</dbReference>
<evidence type="ECO:0000259" key="2">
    <source>
        <dbReference type="SMART" id="SM01271"/>
    </source>
</evidence>
<sequence>MEREGLPNSSSSTTQENHEKRIIGEFVSVTIIDGKQYEGIICHINLQDSTLGLQNVVRCYGREEKNDNEQRVIHVLKEAYSYMLFSRSDIKLLEVLSLPAPPKHKSVIGHLVSIITTEDVRCEGLITHVNFRDSMIFMKNGMCYGTEGRTKRRRSIVACKQLDGPIHFKFRDIKDLEITFLPPHLHEETACESDDFPPLSRTHLAHRPGGV</sequence>
<evidence type="ECO:0000313" key="3">
    <source>
        <dbReference type="EMBL" id="KAG7542248.1"/>
    </source>
</evidence>
<name>A0A8T1Y9P3_9BRAS</name>
<proteinExistence type="predicted"/>
<feature type="domain" description="Lsm14-like N-terminal" evidence="2">
    <location>
        <begin position="104"/>
        <end position="196"/>
    </location>
</feature>
<gene>
    <name evidence="3" type="ORF">ISN45_Aa07g022460</name>
</gene>
<dbReference type="AlphaFoldDB" id="A0A8T1Y9P3"/>
<dbReference type="GO" id="GO:0033962">
    <property type="term" value="P:P-body assembly"/>
    <property type="evidence" value="ECO:0007669"/>
    <property type="project" value="TreeGrafter"/>
</dbReference>
<feature type="domain" description="Lsm14-like N-terminal" evidence="2">
    <location>
        <begin position="16"/>
        <end position="102"/>
    </location>
</feature>
<dbReference type="PANTHER" id="PTHR13586">
    <property type="entry name" value="SCD6 PROTEIN-RELATED"/>
    <property type="match status" value="1"/>
</dbReference>
<protein>
    <submittedName>
        <fullName evidence="3">Lsm14-like N-terminal</fullName>
    </submittedName>
</protein>
<evidence type="ECO:0000256" key="1">
    <source>
        <dbReference type="SAM" id="MobiDB-lite"/>
    </source>
</evidence>
<comment type="caution">
    <text evidence="3">The sequence shown here is derived from an EMBL/GenBank/DDBJ whole genome shotgun (WGS) entry which is preliminary data.</text>
</comment>